<evidence type="ECO:0000256" key="3">
    <source>
        <dbReference type="ARBA" id="ARBA00023157"/>
    </source>
</evidence>
<proteinExistence type="inferred from homology"/>
<dbReference type="PROSITE" id="PS52011">
    <property type="entry name" value="PEPTIDASE_M2"/>
    <property type="match status" value="1"/>
</dbReference>
<dbReference type="EnsemblMetazoa" id="GPPI015012-RA">
    <property type="protein sequence ID" value="GPPI015012-PA"/>
    <property type="gene ID" value="GPPI015012"/>
</dbReference>
<evidence type="ECO:0000313" key="7">
    <source>
        <dbReference type="Proteomes" id="UP000092460"/>
    </source>
</evidence>
<reference evidence="6" key="2">
    <citation type="submission" date="2020-05" db="UniProtKB">
        <authorList>
            <consortium name="EnsemblMetazoa"/>
        </authorList>
    </citation>
    <scope>IDENTIFICATION</scope>
    <source>
        <strain evidence="6">IAEA</strain>
    </source>
</reference>
<keyword evidence="3" id="KW-1015">Disulfide bond</keyword>
<reference evidence="7" key="1">
    <citation type="submission" date="2015-01" db="EMBL/GenBank/DDBJ databases">
        <authorList>
            <person name="Aksoy S."/>
            <person name="Warren W."/>
            <person name="Wilson R.K."/>
        </authorList>
    </citation>
    <scope>NUCLEOTIDE SEQUENCE [LARGE SCALE GENOMIC DNA]</scope>
    <source>
        <strain evidence="7">IAEA</strain>
    </source>
</reference>
<dbReference type="AlphaFoldDB" id="A0A1B0B0S8"/>
<dbReference type="GO" id="GO:0008237">
    <property type="term" value="F:metallopeptidase activity"/>
    <property type="evidence" value="ECO:0007669"/>
    <property type="project" value="InterPro"/>
</dbReference>
<keyword evidence="2" id="KW-0732">Signal</keyword>
<keyword evidence="4" id="KW-0325">Glycoprotein</keyword>
<comment type="similarity">
    <text evidence="1 5">Belongs to the peptidase M2 family.</text>
</comment>
<evidence type="ECO:0000256" key="1">
    <source>
        <dbReference type="ARBA" id="ARBA00008139"/>
    </source>
</evidence>
<dbReference type="GO" id="GO:0006508">
    <property type="term" value="P:proteolysis"/>
    <property type="evidence" value="ECO:0007669"/>
    <property type="project" value="InterPro"/>
</dbReference>
<protein>
    <submittedName>
        <fullName evidence="6">Uncharacterized protein</fullName>
    </submittedName>
</protein>
<evidence type="ECO:0000313" key="6">
    <source>
        <dbReference type="EnsemblMetazoa" id="GPPI015012-PA"/>
    </source>
</evidence>
<dbReference type="EMBL" id="JXJN01006811">
    <property type="status" value="NOT_ANNOTATED_CDS"/>
    <property type="molecule type" value="Genomic_DNA"/>
</dbReference>
<evidence type="ECO:0000256" key="4">
    <source>
        <dbReference type="ARBA" id="ARBA00023180"/>
    </source>
</evidence>
<evidence type="ECO:0000256" key="5">
    <source>
        <dbReference type="PROSITE-ProRule" id="PRU01355"/>
    </source>
</evidence>
<sequence>MNNVLCVFSPTSGTREKSFDFNDFSKPSDFWNRILDGESSTLLDLFEMLMLELRPLCERFHAYIKDQTRQNYSSSLILFNKPYPQHLAEMFISNA</sequence>
<accession>A0A1B0B0S8</accession>
<dbReference type="STRING" id="67801.A0A1B0B0S8"/>
<dbReference type="VEuPathDB" id="VectorBase:GPPI015012"/>
<dbReference type="Proteomes" id="UP000092460">
    <property type="component" value="Unassembled WGS sequence"/>
</dbReference>
<organism evidence="6 7">
    <name type="scientific">Glossina palpalis gambiensis</name>
    <dbReference type="NCBI Taxonomy" id="67801"/>
    <lineage>
        <taxon>Eukaryota</taxon>
        <taxon>Metazoa</taxon>
        <taxon>Ecdysozoa</taxon>
        <taxon>Arthropoda</taxon>
        <taxon>Hexapoda</taxon>
        <taxon>Insecta</taxon>
        <taxon>Pterygota</taxon>
        <taxon>Neoptera</taxon>
        <taxon>Endopterygota</taxon>
        <taxon>Diptera</taxon>
        <taxon>Brachycera</taxon>
        <taxon>Muscomorpha</taxon>
        <taxon>Hippoboscoidea</taxon>
        <taxon>Glossinidae</taxon>
        <taxon>Glossina</taxon>
    </lineage>
</organism>
<name>A0A1B0B0S8_9MUSC</name>
<dbReference type="SUPFAM" id="SSF55486">
    <property type="entry name" value="Metalloproteases ('zincins'), catalytic domain"/>
    <property type="match status" value="1"/>
</dbReference>
<dbReference type="GO" id="GO:0016020">
    <property type="term" value="C:membrane"/>
    <property type="evidence" value="ECO:0007669"/>
    <property type="project" value="InterPro"/>
</dbReference>
<comment type="caution">
    <text evidence="5">Lacks conserved residue(s) required for the propagation of feature annotation.</text>
</comment>
<dbReference type="Pfam" id="PF01401">
    <property type="entry name" value="Peptidase_M2"/>
    <property type="match status" value="1"/>
</dbReference>
<dbReference type="InterPro" id="IPR001548">
    <property type="entry name" value="Peptidase_M2"/>
</dbReference>
<dbReference type="GO" id="GO:0008241">
    <property type="term" value="F:peptidyl-dipeptidase activity"/>
    <property type="evidence" value="ECO:0007669"/>
    <property type="project" value="InterPro"/>
</dbReference>
<evidence type="ECO:0000256" key="2">
    <source>
        <dbReference type="ARBA" id="ARBA00022729"/>
    </source>
</evidence>
<keyword evidence="7" id="KW-1185">Reference proteome</keyword>